<accession>A0A833JBB5</accession>
<dbReference type="EC" id="4.2.1.59" evidence="2"/>
<dbReference type="GO" id="GO:0016020">
    <property type="term" value="C:membrane"/>
    <property type="evidence" value="ECO:0007669"/>
    <property type="project" value="GOC"/>
</dbReference>
<keyword evidence="7 9" id="KW-0456">Lyase</keyword>
<dbReference type="NCBIfam" id="NF000582">
    <property type="entry name" value="PRK00006.1"/>
    <property type="match status" value="1"/>
</dbReference>
<evidence type="ECO:0000256" key="1">
    <source>
        <dbReference type="ARBA" id="ARBA00004496"/>
    </source>
</evidence>
<dbReference type="Pfam" id="PF07977">
    <property type="entry name" value="FabA"/>
    <property type="match status" value="1"/>
</dbReference>
<dbReference type="EMBL" id="WFLN01000009">
    <property type="protein sequence ID" value="KAB8028464.1"/>
    <property type="molecule type" value="Genomic_DNA"/>
</dbReference>
<evidence type="ECO:0000256" key="5">
    <source>
        <dbReference type="ARBA" id="ARBA00022556"/>
    </source>
</evidence>
<dbReference type="GO" id="GO:0019171">
    <property type="term" value="F:(3R)-hydroxyacyl-[acyl-carrier-protein] dehydratase activity"/>
    <property type="evidence" value="ECO:0007669"/>
    <property type="project" value="UniProtKB-EC"/>
</dbReference>
<keyword evidence="3" id="KW-0963">Cytoplasm</keyword>
<protein>
    <recommendedName>
        <fullName evidence="2">3-hydroxyacyl-[acyl-carrier-protein] dehydratase</fullName>
        <ecNumber evidence="2">4.2.1.59</ecNumber>
    </recommendedName>
</protein>
<dbReference type="PANTHER" id="PTHR30272">
    <property type="entry name" value="3-HYDROXYACYL-[ACYL-CARRIER-PROTEIN] DEHYDRATASE"/>
    <property type="match status" value="1"/>
</dbReference>
<keyword evidence="10" id="KW-1185">Reference proteome</keyword>
<dbReference type="FunFam" id="3.10.129.10:FF:000001">
    <property type="entry name" value="3-hydroxyacyl-[acyl-carrier-protein] dehydratase FabZ"/>
    <property type="match status" value="1"/>
</dbReference>
<evidence type="ECO:0000256" key="2">
    <source>
        <dbReference type="ARBA" id="ARBA00013167"/>
    </source>
</evidence>
<proteinExistence type="predicted"/>
<dbReference type="SUPFAM" id="SSF54637">
    <property type="entry name" value="Thioesterase/thiol ester dehydrase-isomerase"/>
    <property type="match status" value="1"/>
</dbReference>
<comment type="subcellular location">
    <subcellularLocation>
        <location evidence="1">Cytoplasm</location>
    </subcellularLocation>
</comment>
<evidence type="ECO:0000256" key="7">
    <source>
        <dbReference type="ARBA" id="ARBA00023239"/>
    </source>
</evidence>
<keyword evidence="4" id="KW-0444">Lipid biosynthesis</keyword>
<dbReference type="GO" id="GO:0009245">
    <property type="term" value="P:lipid A biosynthetic process"/>
    <property type="evidence" value="ECO:0007669"/>
    <property type="project" value="UniProtKB-KW"/>
</dbReference>
<dbReference type="Proteomes" id="UP000442694">
    <property type="component" value="Unassembled WGS sequence"/>
</dbReference>
<reference evidence="9 10" key="1">
    <citation type="submission" date="2019-10" db="EMBL/GenBank/DDBJ databases">
        <title>New genus of Silvanigrellaceae.</title>
        <authorList>
            <person name="Pitt A."/>
            <person name="Hahn M.W."/>
        </authorList>
    </citation>
    <scope>NUCLEOTIDE SEQUENCE [LARGE SCALE GENOMIC DNA]</scope>
    <source>
        <strain evidence="9 10">33A1-SZDP</strain>
    </source>
</reference>
<evidence type="ECO:0000256" key="3">
    <source>
        <dbReference type="ARBA" id="ARBA00022490"/>
    </source>
</evidence>
<dbReference type="Gene3D" id="3.10.129.10">
    <property type="entry name" value="Hotdog Thioesterase"/>
    <property type="match status" value="1"/>
</dbReference>
<evidence type="ECO:0000256" key="8">
    <source>
        <dbReference type="ARBA" id="ARBA00025049"/>
    </source>
</evidence>
<keyword evidence="6" id="KW-0443">Lipid metabolism</keyword>
<evidence type="ECO:0000313" key="10">
    <source>
        <dbReference type="Proteomes" id="UP000442694"/>
    </source>
</evidence>
<dbReference type="InterPro" id="IPR029069">
    <property type="entry name" value="HotDog_dom_sf"/>
</dbReference>
<comment type="caution">
    <text evidence="9">The sequence shown here is derived from an EMBL/GenBank/DDBJ whole genome shotgun (WGS) entry which is preliminary data.</text>
</comment>
<sequence>MIRGEKNFMSPSQINILMDLEKIKKYIPHRDPLLLIDSIHEVTDNDRIVSSKTHHTTDPVFAGHFPDNPIYPGVYYIEGMAQSGAVLIGINREKEGLLEEKLGFLASIDDVRFRKPTGPGDTVRYEVSLEKTRGPFLWFKGTAFVNDEIAVECKFSIALGASRRN</sequence>
<organism evidence="9 10">
    <name type="scientific">Fluviispira multicolorata</name>
    <dbReference type="NCBI Taxonomy" id="2654512"/>
    <lineage>
        <taxon>Bacteria</taxon>
        <taxon>Pseudomonadati</taxon>
        <taxon>Bdellovibrionota</taxon>
        <taxon>Oligoflexia</taxon>
        <taxon>Silvanigrellales</taxon>
        <taxon>Silvanigrellaceae</taxon>
        <taxon>Fluviispira</taxon>
    </lineage>
</organism>
<comment type="function">
    <text evidence="8">Involved in unsaturated fatty acids biosynthesis. Catalyzes the dehydration of short chain beta-hydroxyacyl-ACPs and long chain saturated and unsaturated beta-hydroxyacyl-ACPs.</text>
</comment>
<evidence type="ECO:0000313" key="9">
    <source>
        <dbReference type="EMBL" id="KAB8028464.1"/>
    </source>
</evidence>
<dbReference type="PANTHER" id="PTHR30272:SF1">
    <property type="entry name" value="3-HYDROXYACYL-[ACYL-CARRIER-PROTEIN] DEHYDRATASE"/>
    <property type="match status" value="1"/>
</dbReference>
<dbReference type="InterPro" id="IPR013114">
    <property type="entry name" value="FabA_FabZ"/>
</dbReference>
<dbReference type="CDD" id="cd01288">
    <property type="entry name" value="FabZ"/>
    <property type="match status" value="1"/>
</dbReference>
<dbReference type="AlphaFoldDB" id="A0A833JBB5"/>
<evidence type="ECO:0000256" key="4">
    <source>
        <dbReference type="ARBA" id="ARBA00022516"/>
    </source>
</evidence>
<gene>
    <name evidence="9" type="primary">fabZ</name>
    <name evidence="9" type="ORF">GCL57_12110</name>
</gene>
<keyword evidence="5" id="KW-0441">Lipid A biosynthesis</keyword>
<name>A0A833JBB5_9BACT</name>
<evidence type="ECO:0000256" key="6">
    <source>
        <dbReference type="ARBA" id="ARBA00023098"/>
    </source>
</evidence>
<dbReference type="GO" id="GO:0005737">
    <property type="term" value="C:cytoplasm"/>
    <property type="evidence" value="ECO:0007669"/>
    <property type="project" value="UniProtKB-SubCell"/>
</dbReference>